<dbReference type="Proteomes" id="UP000061546">
    <property type="component" value="Chromosome"/>
</dbReference>
<evidence type="ECO:0000256" key="8">
    <source>
        <dbReference type="SAM" id="SignalP"/>
    </source>
</evidence>
<keyword evidence="7" id="KW-0812">Transmembrane</keyword>
<dbReference type="OrthoDB" id="1744455at2"/>
<dbReference type="GO" id="GO:0005518">
    <property type="term" value="F:collagen binding"/>
    <property type="evidence" value="ECO:0007669"/>
    <property type="project" value="InterPro"/>
</dbReference>
<keyword evidence="3" id="KW-0964">Secreted</keyword>
<feature type="compositionally biased region" description="Gly residues" evidence="6">
    <location>
        <begin position="1095"/>
        <end position="1107"/>
    </location>
</feature>
<feature type="region of interest" description="Disordered" evidence="6">
    <location>
        <begin position="1066"/>
        <end position="1151"/>
    </location>
</feature>
<evidence type="ECO:0000256" key="6">
    <source>
        <dbReference type="SAM" id="MobiDB-lite"/>
    </source>
</evidence>
<dbReference type="CDD" id="cd00222">
    <property type="entry name" value="CollagenBindB"/>
    <property type="match status" value="6"/>
</dbReference>
<dbReference type="EMBL" id="CP012559">
    <property type="protein sequence ID" value="ALB27891.1"/>
    <property type="molecule type" value="Genomic_DNA"/>
</dbReference>
<protein>
    <recommendedName>
        <fullName evidence="9">Gram-positive cocci surface proteins LPxTG domain-containing protein</fullName>
    </recommendedName>
</protein>
<sequence>MFKKGNNIFSLLIIILSVFMTSSVNIINAADSSTPETTSVTNQTNSDQNTDATQTTAKDWGSQLITKVQLQNAKGKPQNTFDPYDTIRAYWEFATPKGGVNEGGVNEGDTITVTVPKELVITSDVTAPQPVTEIPGGKQIGTATLNKTNRTVTIKFNNYAANKSKTDTVTGSFFVSTSWNLNLVQEHQNVPIDWNVSGTATNNSDSTGSASVGQASVTDPNEILYKYGSYIENGDIIQWTVRVNYKGEKIPDAIYRDTLGKNQTLLNDADHPITVNSATADHTTGNITNDAVNKFADINATTTEDGFDVNLGTIDQTAIITYYTKIDNLAEKSTSYSNTGDLLSNKDELQNITINQPNTTLGSDAHDGDQVTSIMGHKIWNVPAGTQLPDSVTINLIQNGNSATPYASKTIKADTNWSYVFNNLPKYDNDGNAYNYTVQETPVTGFTSITDPTNYDITNVLSKMKVTKVWNDGNNADQHNPVLTGIYGDGAPKNNVFALSADNNWTYTLENLPSNANWTVSEIGYIDNDGKDVFTWSAPKGYIATQTTNNGNKFDKTITNTLATSLTVNKVWDDGGNKNVTNPASVQIQLYQNDNKQGDQPLGDPVTLNSDNNWTYKFGANDPNNTASETNQLPKYDADGNEITYSAQEVTVPDGYTMSSEIDKTKETITNTYKSTTTPTDDTRDFTVNKIWSDNDSSKRPSSITVYLTANGTKTGDPVTIKPDTNGKWSYTWTGLAKNDADGKAIQYSADEDNVNDYDKKIVDNTDDTVTTITNTLDKTPGGNTGDTTTNVKVTKIWSDNNNQDKLRPSSVTVNLLNADDTNVDSTVLNSDNNWTHEFTGLDKSTKYHVTEDDVDNYTTNINQTDPADVKITNTHTPSTTTTTDDKTNLNVTKTWSDSNNKDNLRPSQVTIHLFKDGKEVDSSALNADNNWAHNFTGLDKASTYTVSEDAVSGYTSNIDKTSATNVKITNTHTPSTTTTKDDKTNLTVNKLWNDSNNKDNLRPSQVTVHLLKNGSVIGQAVQLSSLNAWSYTWNNLDKNGNYSVQEDAVSGYTAAQSTNNNVITITNTHTPKTPGNPDNPDNPGTPFTPDNPGGNNGNNGSNGGTGDQINTDNGGGGSDTTTDFTPNNPMVPSVPYQRTNTSNSLLPQTGSKDANILYSILGVLILGFISICELKRKRA</sequence>
<feature type="compositionally biased region" description="Low complexity" evidence="6">
    <location>
        <begin position="1066"/>
        <end position="1094"/>
    </location>
</feature>
<gene>
    <name evidence="10" type="ORF">JP39_00045</name>
</gene>
<dbReference type="InterPro" id="IPR008456">
    <property type="entry name" value="Collagen-bd_dom"/>
</dbReference>
<evidence type="ECO:0000313" key="11">
    <source>
        <dbReference type="Proteomes" id="UP000061546"/>
    </source>
</evidence>
<dbReference type="GO" id="GO:0007155">
    <property type="term" value="P:cell adhesion"/>
    <property type="evidence" value="ECO:0007669"/>
    <property type="project" value="InterPro"/>
</dbReference>
<feature type="transmembrane region" description="Helical" evidence="7">
    <location>
        <begin position="1157"/>
        <end position="1175"/>
    </location>
</feature>
<comment type="subcellular location">
    <subcellularLocation>
        <location evidence="1">Secreted</location>
        <location evidence="1">Cell wall</location>
        <topology evidence="1">Peptidoglycan-anchor</topology>
    </subcellularLocation>
</comment>
<dbReference type="InterPro" id="IPR008454">
    <property type="entry name" value="Collagen-bd_Cna-like_B-typ_dom"/>
</dbReference>
<dbReference type="Gene3D" id="2.60.40.1140">
    <property type="entry name" value="Collagen-binding surface protein Cna, B-type domain"/>
    <property type="match status" value="7"/>
</dbReference>
<feature type="region of interest" description="Disordered" evidence="6">
    <location>
        <begin position="31"/>
        <end position="56"/>
    </location>
</feature>
<dbReference type="Pfam" id="PF05737">
    <property type="entry name" value="Collagen_bind"/>
    <property type="match status" value="1"/>
</dbReference>
<feature type="compositionally biased region" description="Polar residues" evidence="6">
    <location>
        <begin position="1125"/>
        <end position="1151"/>
    </location>
</feature>
<dbReference type="KEGG" id="lhi:JP39_00045"/>
<evidence type="ECO:0000256" key="4">
    <source>
        <dbReference type="ARBA" id="ARBA00022729"/>
    </source>
</evidence>
<feature type="chain" id="PRO_5005480191" description="Gram-positive cocci surface proteins LPxTG domain-containing protein" evidence="8">
    <location>
        <begin position="30"/>
        <end position="1180"/>
    </location>
</feature>
<organism evidence="10 11">
    <name type="scientific">Companilactobacillus heilongjiangensis</name>
    <dbReference type="NCBI Taxonomy" id="1074467"/>
    <lineage>
        <taxon>Bacteria</taxon>
        <taxon>Bacillati</taxon>
        <taxon>Bacillota</taxon>
        <taxon>Bacilli</taxon>
        <taxon>Lactobacillales</taxon>
        <taxon>Lactobacillaceae</taxon>
        <taxon>Companilactobacillus</taxon>
    </lineage>
</organism>
<dbReference type="SUPFAM" id="SSF49401">
    <property type="entry name" value="Bacterial adhesins"/>
    <property type="match status" value="2"/>
</dbReference>
<reference evidence="10 11" key="1">
    <citation type="submission" date="2015-08" db="EMBL/GenBank/DDBJ databases">
        <title>Genomic sequence of Lactobacillus heilongjiangensis DSM 28069, isolated from Chinese traditional pickle.</title>
        <authorList>
            <person name="Jiang X."/>
            <person name="Zheng B."/>
            <person name="Cheng H."/>
        </authorList>
    </citation>
    <scope>NUCLEOTIDE SEQUENCE [LARGE SCALE GENOMIC DNA]</scope>
    <source>
        <strain evidence="10 11">DSM 28069</strain>
    </source>
</reference>
<keyword evidence="7" id="KW-1133">Transmembrane helix</keyword>
<evidence type="ECO:0000256" key="2">
    <source>
        <dbReference type="ARBA" id="ARBA00022512"/>
    </source>
</evidence>
<evidence type="ECO:0000256" key="1">
    <source>
        <dbReference type="ARBA" id="ARBA00004168"/>
    </source>
</evidence>
<evidence type="ECO:0000256" key="7">
    <source>
        <dbReference type="SAM" id="Phobius"/>
    </source>
</evidence>
<dbReference type="STRING" id="1074467.JP39_00045"/>
<keyword evidence="4 8" id="KW-0732">Signal</keyword>
<evidence type="ECO:0000313" key="10">
    <source>
        <dbReference type="EMBL" id="ALB27891.1"/>
    </source>
</evidence>
<feature type="domain" description="Gram-positive cocci surface proteins LPxTG" evidence="9">
    <location>
        <begin position="1147"/>
        <end position="1180"/>
    </location>
</feature>
<keyword evidence="7" id="KW-0472">Membrane</keyword>
<dbReference type="SUPFAM" id="SSF49478">
    <property type="entry name" value="Cna protein B-type domain"/>
    <property type="match status" value="7"/>
</dbReference>
<proteinExistence type="predicted"/>
<evidence type="ECO:0000256" key="5">
    <source>
        <dbReference type="ARBA" id="ARBA00023088"/>
    </source>
</evidence>
<dbReference type="InterPro" id="IPR019931">
    <property type="entry name" value="LPXTG_anchor"/>
</dbReference>
<dbReference type="Pfam" id="PF17961">
    <property type="entry name" value="Big_8"/>
    <property type="match status" value="1"/>
</dbReference>
<dbReference type="InterPro" id="IPR041171">
    <property type="entry name" value="SDR_Ig"/>
</dbReference>
<accession>A0A0K2L9D1</accession>
<keyword evidence="11" id="KW-1185">Reference proteome</keyword>
<evidence type="ECO:0000259" key="9">
    <source>
        <dbReference type="PROSITE" id="PS50847"/>
    </source>
</evidence>
<keyword evidence="2" id="KW-0134">Cell wall</keyword>
<dbReference type="Gene3D" id="2.60.40.1280">
    <property type="match status" value="1"/>
</dbReference>
<dbReference type="InterPro" id="IPR011252">
    <property type="entry name" value="Fibrogen-bd_dom1"/>
</dbReference>
<dbReference type="Pfam" id="PF05738">
    <property type="entry name" value="Cna_B"/>
    <property type="match status" value="7"/>
</dbReference>
<dbReference type="RefSeq" id="WP_041499072.1">
    <property type="nucleotide sequence ID" value="NZ_BJDV01000004.1"/>
</dbReference>
<evidence type="ECO:0000256" key="3">
    <source>
        <dbReference type="ARBA" id="ARBA00022525"/>
    </source>
</evidence>
<dbReference type="InterPro" id="IPR008966">
    <property type="entry name" value="Adhesion_dom_sf"/>
</dbReference>
<name>A0A0K2L9D1_9LACO</name>
<dbReference type="AlphaFoldDB" id="A0A0K2L9D1"/>
<keyword evidence="5" id="KW-0572">Peptidoglycan-anchor</keyword>
<feature type="signal peptide" evidence="8">
    <location>
        <begin position="1"/>
        <end position="29"/>
    </location>
</feature>
<dbReference type="PROSITE" id="PS50847">
    <property type="entry name" value="GRAM_POS_ANCHORING"/>
    <property type="match status" value="1"/>
</dbReference>